<evidence type="ECO:0000313" key="1">
    <source>
        <dbReference type="EMBL" id="CAD8134589.1"/>
    </source>
</evidence>
<reference evidence="1" key="1">
    <citation type="submission" date="2021-01" db="EMBL/GenBank/DDBJ databases">
        <authorList>
            <consortium name="Genoscope - CEA"/>
            <person name="William W."/>
        </authorList>
    </citation>
    <scope>NUCLEOTIDE SEQUENCE</scope>
</reference>
<gene>
    <name evidence="1" type="ORF">POCTA_138.1.T0050508</name>
</gene>
<evidence type="ECO:0000313" key="2">
    <source>
        <dbReference type="Proteomes" id="UP000683925"/>
    </source>
</evidence>
<proteinExistence type="predicted"/>
<accession>A0A8S1S691</accession>
<dbReference type="OMA" id="IQAQATC"/>
<dbReference type="Proteomes" id="UP000683925">
    <property type="component" value="Unassembled WGS sequence"/>
</dbReference>
<protein>
    <submittedName>
        <fullName evidence="1">Uncharacterized protein</fullName>
    </submittedName>
</protein>
<organism evidence="1 2">
    <name type="scientific">Paramecium octaurelia</name>
    <dbReference type="NCBI Taxonomy" id="43137"/>
    <lineage>
        <taxon>Eukaryota</taxon>
        <taxon>Sar</taxon>
        <taxon>Alveolata</taxon>
        <taxon>Ciliophora</taxon>
        <taxon>Intramacronucleata</taxon>
        <taxon>Oligohymenophorea</taxon>
        <taxon>Peniculida</taxon>
        <taxon>Parameciidae</taxon>
        <taxon>Paramecium</taxon>
    </lineage>
</organism>
<dbReference type="AlphaFoldDB" id="A0A8S1S691"/>
<sequence length="281" mass="33213">MFIKVPEIFEWEETKLAMNAQNQMEQVNEVSKVKQVMVKVVQIEKNNGELVIDNKKAQDFQDELKKMINQNTYLQNNQQNQRQDNQRERVDCVSMEVMDKSNQSEILPKQIKQNKEEIYNQGDQRIQLSIKGEGFSEFKIRSICFKLKCPSCQEYLSSSPPQKQQSQIYKFQSDCKKCSTQMSVKYHNYIDQLPEKNQWLIGSITNSENFEWQLLAIQAQATCNCRSTQSRLPFIEYTLEKNKQLAPQTKRQKFQTTDQNRYFCHGCAQELKFQPEFLIIK</sequence>
<comment type="caution">
    <text evidence="1">The sequence shown here is derived from an EMBL/GenBank/DDBJ whole genome shotgun (WGS) entry which is preliminary data.</text>
</comment>
<dbReference type="OrthoDB" id="307992at2759"/>
<keyword evidence="2" id="KW-1185">Reference proteome</keyword>
<dbReference type="EMBL" id="CAJJDP010000004">
    <property type="protein sequence ID" value="CAD8134589.1"/>
    <property type="molecule type" value="Genomic_DNA"/>
</dbReference>
<name>A0A8S1S691_PAROT</name>